<evidence type="ECO:0000256" key="2">
    <source>
        <dbReference type="ARBA" id="ARBA00022964"/>
    </source>
</evidence>
<dbReference type="Pfam" id="PF00775">
    <property type="entry name" value="Dioxygenase_C"/>
    <property type="match status" value="1"/>
</dbReference>
<keyword evidence="6" id="KW-1185">Reference proteome</keyword>
<accession>A0AAF0CG67</accession>
<dbReference type="InterPro" id="IPR015889">
    <property type="entry name" value="Intradiol_dOase_core"/>
</dbReference>
<name>A0AAF0CG67_9PROT</name>
<evidence type="ECO:0000313" key="6">
    <source>
        <dbReference type="Proteomes" id="UP001214043"/>
    </source>
</evidence>
<dbReference type="AlphaFoldDB" id="A0AAF0CG67"/>
<feature type="domain" description="Intradiol ring-cleavage dioxygenases" evidence="4">
    <location>
        <begin position="57"/>
        <end position="216"/>
    </location>
</feature>
<dbReference type="PANTHER" id="PTHR33711:SF10">
    <property type="entry name" value="INTRADIOL RING-CLEAVAGE DIOXYGENASES DOMAIN-CONTAINING PROTEIN"/>
    <property type="match status" value="1"/>
</dbReference>
<evidence type="ECO:0000259" key="4">
    <source>
        <dbReference type="Pfam" id="PF00775"/>
    </source>
</evidence>
<dbReference type="SUPFAM" id="SSF49482">
    <property type="entry name" value="Aromatic compound dioxygenase"/>
    <property type="match status" value="1"/>
</dbReference>
<dbReference type="EMBL" id="CP118166">
    <property type="protein sequence ID" value="WDI31843.1"/>
    <property type="molecule type" value="Genomic_DNA"/>
</dbReference>
<evidence type="ECO:0000256" key="1">
    <source>
        <dbReference type="ARBA" id="ARBA00007825"/>
    </source>
</evidence>
<comment type="similarity">
    <text evidence="1">Belongs to the intradiol ring-cleavage dioxygenase family.</text>
</comment>
<dbReference type="Gene3D" id="2.60.130.10">
    <property type="entry name" value="Aromatic compound dioxygenase"/>
    <property type="match status" value="1"/>
</dbReference>
<evidence type="ECO:0000313" key="5">
    <source>
        <dbReference type="EMBL" id="WDI31843.1"/>
    </source>
</evidence>
<keyword evidence="2" id="KW-0223">Dioxygenase</keyword>
<dbReference type="GO" id="GO:0016702">
    <property type="term" value="F:oxidoreductase activity, acting on single donors with incorporation of molecular oxygen, incorporation of two atoms of oxygen"/>
    <property type="evidence" value="ECO:0007669"/>
    <property type="project" value="InterPro"/>
</dbReference>
<dbReference type="InterPro" id="IPR000627">
    <property type="entry name" value="Intradiol_dOase_C"/>
</dbReference>
<gene>
    <name evidence="5" type="ORF">PUV54_01405</name>
</gene>
<dbReference type="KEGG" id="hfl:PUV54_01405"/>
<dbReference type="GO" id="GO:0008199">
    <property type="term" value="F:ferric iron binding"/>
    <property type="evidence" value="ECO:0007669"/>
    <property type="project" value="InterPro"/>
</dbReference>
<dbReference type="PANTHER" id="PTHR33711">
    <property type="entry name" value="DIOXYGENASE, PUTATIVE (AFU_ORTHOLOGUE AFUA_2G02910)-RELATED"/>
    <property type="match status" value="1"/>
</dbReference>
<dbReference type="RefSeq" id="WP_274493730.1">
    <property type="nucleotide sequence ID" value="NZ_CP118166.1"/>
</dbReference>
<sequence length="240" mass="26093">MRKKASLYNGQRVLIAPEGKQITRRSLLGTSVGAAALADQALAKTFCASTLVTEPGPFFPVKNMNFAADLAGGHNGGAQASGKLLYVYGVVRDGQCQPVQGARVAIWQADAEGHYDHPRAEGHDDLDPNFQYFGEIETSETGFYRFRTIQPKSYVAFGLNRAAHIHFRIAAPGVETMTTEMYFAGAEHDERRMNDVVWSSRPAPARESLIVESMLAVNKSDLGVEAEPGALACRFDIGLT</sequence>
<dbReference type="Proteomes" id="UP001214043">
    <property type="component" value="Chromosome"/>
</dbReference>
<reference evidence="5" key="1">
    <citation type="submission" date="2023-02" db="EMBL/GenBank/DDBJ databases">
        <title>Genome sequence of Hyphococcus flavus.</title>
        <authorList>
            <person name="Rong J.-C."/>
            <person name="Zhao Q."/>
            <person name="Yi M."/>
            <person name="Wu J.-Y."/>
        </authorList>
    </citation>
    <scope>NUCLEOTIDE SEQUENCE</scope>
    <source>
        <strain evidence="5">MCCC 1K03223</strain>
    </source>
</reference>
<proteinExistence type="inferred from homology"/>
<evidence type="ECO:0000256" key="3">
    <source>
        <dbReference type="ARBA" id="ARBA00023002"/>
    </source>
</evidence>
<organism evidence="5 6">
    <name type="scientific">Hyphococcus flavus</name>
    <dbReference type="NCBI Taxonomy" id="1866326"/>
    <lineage>
        <taxon>Bacteria</taxon>
        <taxon>Pseudomonadati</taxon>
        <taxon>Pseudomonadota</taxon>
        <taxon>Alphaproteobacteria</taxon>
        <taxon>Parvularculales</taxon>
        <taxon>Parvularculaceae</taxon>
        <taxon>Hyphococcus</taxon>
    </lineage>
</organism>
<keyword evidence="3" id="KW-0560">Oxidoreductase</keyword>
<dbReference type="InterPro" id="IPR050770">
    <property type="entry name" value="Intradiol_RC_Dioxygenase"/>
</dbReference>
<protein>
    <recommendedName>
        <fullName evidence="4">Intradiol ring-cleavage dioxygenases domain-containing protein</fullName>
    </recommendedName>
</protein>